<organism evidence="1">
    <name type="scientific">marine sediment metagenome</name>
    <dbReference type="NCBI Taxonomy" id="412755"/>
    <lineage>
        <taxon>unclassified sequences</taxon>
        <taxon>metagenomes</taxon>
        <taxon>ecological metagenomes</taxon>
    </lineage>
</organism>
<accession>A0A0F9GUX6</accession>
<name>A0A0F9GUX6_9ZZZZ</name>
<proteinExistence type="predicted"/>
<gene>
    <name evidence="1" type="ORF">LCGC14_1783050</name>
</gene>
<sequence length="87" mass="9941">MRYNGVGEIAVSIRYYALVLDDREADDPYSVFREVRESKDYRLDVWDPDLGEWQLQMSLARYTLNGEIGAVGITKAEADRIIAAPRS</sequence>
<comment type="caution">
    <text evidence="1">The sequence shown here is derived from an EMBL/GenBank/DDBJ whole genome shotgun (WGS) entry which is preliminary data.</text>
</comment>
<reference evidence="1" key="1">
    <citation type="journal article" date="2015" name="Nature">
        <title>Complex archaea that bridge the gap between prokaryotes and eukaryotes.</title>
        <authorList>
            <person name="Spang A."/>
            <person name="Saw J.H."/>
            <person name="Jorgensen S.L."/>
            <person name="Zaremba-Niedzwiedzka K."/>
            <person name="Martijn J."/>
            <person name="Lind A.E."/>
            <person name="van Eijk R."/>
            <person name="Schleper C."/>
            <person name="Guy L."/>
            <person name="Ettema T.J."/>
        </authorList>
    </citation>
    <scope>NUCLEOTIDE SEQUENCE</scope>
</reference>
<dbReference type="AlphaFoldDB" id="A0A0F9GUX6"/>
<evidence type="ECO:0000313" key="1">
    <source>
        <dbReference type="EMBL" id="KKM02574.1"/>
    </source>
</evidence>
<protein>
    <submittedName>
        <fullName evidence="1">Uncharacterized protein</fullName>
    </submittedName>
</protein>
<dbReference type="EMBL" id="LAZR01016895">
    <property type="protein sequence ID" value="KKM02574.1"/>
    <property type="molecule type" value="Genomic_DNA"/>
</dbReference>